<dbReference type="PROSITE" id="PS00027">
    <property type="entry name" value="HOMEOBOX_1"/>
    <property type="match status" value="1"/>
</dbReference>
<dbReference type="SMART" id="SM00389">
    <property type="entry name" value="HOX"/>
    <property type="match status" value="1"/>
</dbReference>
<keyword evidence="7" id="KW-0804">Transcription</keyword>
<evidence type="ECO:0000313" key="14">
    <source>
        <dbReference type="Proteomes" id="UP000827092"/>
    </source>
</evidence>
<dbReference type="AlphaFoldDB" id="A0AAV6VMH3"/>
<dbReference type="Pfam" id="PF16878">
    <property type="entry name" value="SIX1_SD"/>
    <property type="match status" value="1"/>
</dbReference>
<evidence type="ECO:0000256" key="8">
    <source>
        <dbReference type="ARBA" id="ARBA00023242"/>
    </source>
</evidence>
<keyword evidence="4" id="KW-0805">Transcription regulation</keyword>
<feature type="DNA-binding region" description="Homeobox" evidence="9">
    <location>
        <begin position="283"/>
        <end position="333"/>
    </location>
</feature>
<feature type="region of interest" description="Disordered" evidence="11">
    <location>
        <begin position="43"/>
        <end position="66"/>
    </location>
</feature>
<dbReference type="GO" id="GO:0000978">
    <property type="term" value="F:RNA polymerase II cis-regulatory region sequence-specific DNA binding"/>
    <property type="evidence" value="ECO:0007669"/>
    <property type="project" value="TreeGrafter"/>
</dbReference>
<dbReference type="SUPFAM" id="SSF46689">
    <property type="entry name" value="Homeodomain-like"/>
    <property type="match status" value="1"/>
</dbReference>
<keyword evidence="3" id="KW-0217">Developmental protein</keyword>
<evidence type="ECO:0000256" key="11">
    <source>
        <dbReference type="SAM" id="MobiDB-lite"/>
    </source>
</evidence>
<evidence type="ECO:0000256" key="1">
    <source>
        <dbReference type="ARBA" id="ARBA00004123"/>
    </source>
</evidence>
<feature type="compositionally biased region" description="Low complexity" evidence="11">
    <location>
        <begin position="359"/>
        <end position="373"/>
    </location>
</feature>
<comment type="caution">
    <text evidence="13">The sequence shown here is derived from an EMBL/GenBank/DDBJ whole genome shotgun (WGS) entry which is preliminary data.</text>
</comment>
<dbReference type="InterPro" id="IPR031701">
    <property type="entry name" value="SIX1_SD"/>
</dbReference>
<dbReference type="GO" id="GO:0005667">
    <property type="term" value="C:transcription regulator complex"/>
    <property type="evidence" value="ECO:0007669"/>
    <property type="project" value="TreeGrafter"/>
</dbReference>
<organism evidence="13 14">
    <name type="scientific">Oedothorax gibbosus</name>
    <dbReference type="NCBI Taxonomy" id="931172"/>
    <lineage>
        <taxon>Eukaryota</taxon>
        <taxon>Metazoa</taxon>
        <taxon>Ecdysozoa</taxon>
        <taxon>Arthropoda</taxon>
        <taxon>Chelicerata</taxon>
        <taxon>Arachnida</taxon>
        <taxon>Araneae</taxon>
        <taxon>Araneomorphae</taxon>
        <taxon>Entelegynae</taxon>
        <taxon>Araneoidea</taxon>
        <taxon>Linyphiidae</taxon>
        <taxon>Erigoninae</taxon>
        <taxon>Oedothorax</taxon>
    </lineage>
</organism>
<keyword evidence="6 9" id="KW-0371">Homeobox</keyword>
<reference evidence="13 14" key="1">
    <citation type="journal article" date="2022" name="Nat. Ecol. Evol.">
        <title>A masculinizing supergene underlies an exaggerated male reproductive morph in a spider.</title>
        <authorList>
            <person name="Hendrickx F."/>
            <person name="De Corte Z."/>
            <person name="Sonet G."/>
            <person name="Van Belleghem S.M."/>
            <person name="Kostlbacher S."/>
            <person name="Vangestel C."/>
        </authorList>
    </citation>
    <scope>NUCLEOTIDE SEQUENCE [LARGE SCALE GENOMIC DNA]</scope>
    <source>
        <strain evidence="13">W744_W776</strain>
    </source>
</reference>
<dbReference type="Pfam" id="PF00046">
    <property type="entry name" value="Homeodomain"/>
    <property type="match status" value="1"/>
</dbReference>
<dbReference type="CDD" id="cd00086">
    <property type="entry name" value="homeodomain"/>
    <property type="match status" value="1"/>
</dbReference>
<dbReference type="GO" id="GO:0000981">
    <property type="term" value="F:DNA-binding transcription factor activity, RNA polymerase II-specific"/>
    <property type="evidence" value="ECO:0007669"/>
    <property type="project" value="InterPro"/>
</dbReference>
<sequence>MSGLQTENAPCYSGTLHSRQQPLRYTNDSIDSAEMSAASIATLPRSSNGSSPRHRPANSGALHPRNNNGTCGIDYTVNSSVDQNSSRVATATDYCVSGKTTTSDYCKTSASDYCKTSASDYCKSGTSEYCKTGASDYCVANKSPNAKLTELLSNQNLTFSPEQVACMCEALQQAGDIDRLARFLWSLPPNELLRANDSVLRGQALVAFHRGNYKDLYAILESHNFDEKYHNDLQQMWYKAHYREAEKIRGRPLGAVDKYRLRRKFPLPKTIWDGEDTIYCFKEKSRIALKDCYKQNRYPTPDEKRGLAKKTGLTLTQVSNWFKNRRQRDRTPHHYRSESSLSHHARTSTPHLYSSHLLSPGQSSAAAAPRSSPNPLCGHHFADDFHFGHPKPMDELAVMAMVKSEPGLYPSALVYPGNTYEAAATLSHLHAAAMNHV</sequence>
<evidence type="ECO:0000256" key="4">
    <source>
        <dbReference type="ARBA" id="ARBA00023015"/>
    </source>
</evidence>
<feature type="region of interest" description="Disordered" evidence="11">
    <location>
        <begin position="319"/>
        <end position="373"/>
    </location>
</feature>
<protein>
    <recommendedName>
        <fullName evidence="12">Homeobox domain-containing protein</fullName>
    </recommendedName>
</protein>
<gene>
    <name evidence="13" type="ORF">JTE90_020126</name>
</gene>
<evidence type="ECO:0000256" key="5">
    <source>
        <dbReference type="ARBA" id="ARBA00023125"/>
    </source>
</evidence>
<dbReference type="Proteomes" id="UP000827092">
    <property type="component" value="Unassembled WGS sequence"/>
</dbReference>
<dbReference type="PROSITE" id="PS50071">
    <property type="entry name" value="HOMEOBOX_2"/>
    <property type="match status" value="1"/>
</dbReference>
<evidence type="ECO:0000256" key="10">
    <source>
        <dbReference type="RuleBase" id="RU000682"/>
    </source>
</evidence>
<dbReference type="InterPro" id="IPR017970">
    <property type="entry name" value="Homeobox_CS"/>
</dbReference>
<proteinExistence type="predicted"/>
<dbReference type="PANTHER" id="PTHR10390:SF44">
    <property type="entry name" value="SIX HOMEOBOX 4"/>
    <property type="match status" value="1"/>
</dbReference>
<comment type="subcellular location">
    <subcellularLocation>
        <location evidence="2">Cytoplasm</location>
    </subcellularLocation>
    <subcellularLocation>
        <location evidence="1 9 10">Nucleus</location>
    </subcellularLocation>
</comment>
<dbReference type="GO" id="GO:0005634">
    <property type="term" value="C:nucleus"/>
    <property type="evidence" value="ECO:0007669"/>
    <property type="project" value="UniProtKB-SubCell"/>
</dbReference>
<dbReference type="GO" id="GO:0005737">
    <property type="term" value="C:cytoplasm"/>
    <property type="evidence" value="ECO:0007669"/>
    <property type="project" value="UniProtKB-SubCell"/>
</dbReference>
<evidence type="ECO:0000256" key="9">
    <source>
        <dbReference type="PROSITE-ProRule" id="PRU00108"/>
    </source>
</evidence>
<keyword evidence="14" id="KW-1185">Reference proteome</keyword>
<evidence type="ECO:0000256" key="6">
    <source>
        <dbReference type="ARBA" id="ARBA00023155"/>
    </source>
</evidence>
<keyword evidence="5 9" id="KW-0238">DNA-binding</keyword>
<accession>A0AAV6VMH3</accession>
<dbReference type="Gene3D" id="1.10.10.60">
    <property type="entry name" value="Homeodomain-like"/>
    <property type="match status" value="1"/>
</dbReference>
<dbReference type="PANTHER" id="PTHR10390">
    <property type="entry name" value="HOMEOBOX PROTEIN SIX"/>
    <property type="match status" value="1"/>
</dbReference>
<evidence type="ECO:0000256" key="7">
    <source>
        <dbReference type="ARBA" id="ARBA00023163"/>
    </source>
</evidence>
<feature type="compositionally biased region" description="Polar residues" evidence="11">
    <location>
        <begin position="338"/>
        <end position="352"/>
    </location>
</feature>
<dbReference type="EMBL" id="JAFNEN010000049">
    <property type="protein sequence ID" value="KAG8197849.1"/>
    <property type="molecule type" value="Genomic_DNA"/>
</dbReference>
<keyword evidence="8 9" id="KW-0539">Nucleus</keyword>
<evidence type="ECO:0000256" key="3">
    <source>
        <dbReference type="ARBA" id="ARBA00022473"/>
    </source>
</evidence>
<dbReference type="InterPro" id="IPR009057">
    <property type="entry name" value="Homeodomain-like_sf"/>
</dbReference>
<feature type="domain" description="Homeobox" evidence="12">
    <location>
        <begin position="281"/>
        <end position="332"/>
    </location>
</feature>
<dbReference type="InterPro" id="IPR001356">
    <property type="entry name" value="HD"/>
</dbReference>
<evidence type="ECO:0000313" key="13">
    <source>
        <dbReference type="EMBL" id="KAG8197849.1"/>
    </source>
</evidence>
<dbReference type="FunFam" id="1.10.10.60:FF:000085">
    <property type="entry name" value="SIX homeobox 5"/>
    <property type="match status" value="1"/>
</dbReference>
<evidence type="ECO:0000256" key="2">
    <source>
        <dbReference type="ARBA" id="ARBA00004496"/>
    </source>
</evidence>
<name>A0AAV6VMH3_9ARAC</name>
<evidence type="ECO:0000259" key="12">
    <source>
        <dbReference type="PROSITE" id="PS50071"/>
    </source>
</evidence>